<dbReference type="InterPro" id="IPR039537">
    <property type="entry name" value="Retrotran_Ty1/copia-like"/>
</dbReference>
<keyword evidence="1" id="KW-0479">Metal-binding</keyword>
<feature type="compositionally biased region" description="Low complexity" evidence="3">
    <location>
        <begin position="670"/>
        <end position="685"/>
    </location>
</feature>
<feature type="compositionally biased region" description="Low complexity" evidence="3">
    <location>
        <begin position="39"/>
        <end position="50"/>
    </location>
</feature>
<dbReference type="PANTHER" id="PTHR42648:SF26">
    <property type="entry name" value="INTEGRASE CATALYTIC DOMAIN-CONTAINING PROTEIN"/>
    <property type="match status" value="1"/>
</dbReference>
<dbReference type="GO" id="GO:0003676">
    <property type="term" value="F:nucleic acid binding"/>
    <property type="evidence" value="ECO:0007669"/>
    <property type="project" value="InterPro"/>
</dbReference>
<dbReference type="SUPFAM" id="SSF53098">
    <property type="entry name" value="Ribonuclease H-like"/>
    <property type="match status" value="1"/>
</dbReference>
<organism evidence="5 6">
    <name type="scientific">Paspalum notatum var. saurae</name>
    <dbReference type="NCBI Taxonomy" id="547442"/>
    <lineage>
        <taxon>Eukaryota</taxon>
        <taxon>Viridiplantae</taxon>
        <taxon>Streptophyta</taxon>
        <taxon>Embryophyta</taxon>
        <taxon>Tracheophyta</taxon>
        <taxon>Spermatophyta</taxon>
        <taxon>Magnoliopsida</taxon>
        <taxon>Liliopsida</taxon>
        <taxon>Poales</taxon>
        <taxon>Poaceae</taxon>
        <taxon>PACMAD clade</taxon>
        <taxon>Panicoideae</taxon>
        <taxon>Andropogonodae</taxon>
        <taxon>Paspaleae</taxon>
        <taxon>Paspalinae</taxon>
        <taxon>Paspalum</taxon>
    </lineage>
</organism>
<dbReference type="InterPro" id="IPR043502">
    <property type="entry name" value="DNA/RNA_pol_sf"/>
</dbReference>
<dbReference type="AlphaFoldDB" id="A0AAQ3T6G3"/>
<feature type="compositionally biased region" description="Low complexity" evidence="3">
    <location>
        <begin position="395"/>
        <end position="409"/>
    </location>
</feature>
<feature type="compositionally biased region" description="Polar residues" evidence="3">
    <location>
        <begin position="55"/>
        <end position="69"/>
    </location>
</feature>
<dbReference type="Gene3D" id="3.30.420.10">
    <property type="entry name" value="Ribonuclease H-like superfamily/Ribonuclease H"/>
    <property type="match status" value="1"/>
</dbReference>
<keyword evidence="2" id="KW-0378">Hydrolase</keyword>
<dbReference type="GO" id="GO:0046872">
    <property type="term" value="F:metal ion binding"/>
    <property type="evidence" value="ECO:0007669"/>
    <property type="project" value="UniProtKB-KW"/>
</dbReference>
<sequence length="784" mass="84976">MQPLTFAAARHQLLLKELRPQNEEKVRATTALPAAASSHGGHQQQQLQGGRRPNTKQAGQQPFPHSSGGNKRVPRGFNPWTGERVAPGERVTPPGQRRRAVPAPPEVPAPGPGATRAYSGLPAGQYCLRSAPDLLRRLQHLGCNRPHRCPAGHAKPGDRIVDSGASTHMTSSAEVHQHLVELAALAKTQFSSPIKCLQADNGTEFINTATIKFFTAQGTHLRYSCPYTSSQNGKAERIIRTLNNSIRTMLLHASLPPTYRAEGLPTACYLHNRRPSSSIQHDIPFTRPHNQPPTYNHLRVFGCLCYPNMQATSKHKLAPRSTACVFLGYPPSHKGYRCLDLSTRRIIISRHVIFDETTFPFAATSDASPPPPPASYDFFLDDDMVSVPCSTVVAGGTSSSTPVVTPSSSDVEQPPPDVATSHGSPPPTPGGHSHMPPPGPGMVPFPRVYVRRPRPEPSGAAAAPQPLPDAPAPASITAPPPPPPPPRITRTMTGAIPRVGYEGPAATTSPSPSPIPTSYRGAPTDARRRAAMMDEYRALVDNNTWQLVPRPPDANIVTGKWIFRHKFHADGSLARHKARRVVRGFSRREGVDYDETFGPVVKPATIRSVLGIAASRARPIHRLDVKNAFLHGHLEETVYRRRPPGFVDPGAPDHVRRLRSPCMDRSKLRGPGTAASPPSSGSSASSPPPPTRLFSSSERGRASPTYLLYVDDIVLTASSSALLRRIMTRASSEFAMTDLGDLHHFLGIAVTRSSMASSSPRRRYAVELLQRAGMGRVSSDTNTR</sequence>
<dbReference type="InterPro" id="IPR036397">
    <property type="entry name" value="RNaseH_sf"/>
</dbReference>
<dbReference type="PROSITE" id="PS50994">
    <property type="entry name" value="INTEGRASE"/>
    <property type="match status" value="1"/>
</dbReference>
<dbReference type="PANTHER" id="PTHR42648">
    <property type="entry name" value="TRANSPOSASE, PUTATIVE-RELATED"/>
    <property type="match status" value="1"/>
</dbReference>
<feature type="compositionally biased region" description="Pro residues" evidence="3">
    <location>
        <begin position="424"/>
        <end position="443"/>
    </location>
</feature>
<proteinExistence type="predicted"/>
<dbReference type="Pfam" id="PF07727">
    <property type="entry name" value="RVT_2"/>
    <property type="match status" value="1"/>
</dbReference>
<dbReference type="Proteomes" id="UP001341281">
    <property type="component" value="Chromosome 04"/>
</dbReference>
<protein>
    <recommendedName>
        <fullName evidence="4">Integrase catalytic domain-containing protein</fullName>
    </recommendedName>
</protein>
<dbReference type="InterPro" id="IPR013103">
    <property type="entry name" value="RVT_2"/>
</dbReference>
<evidence type="ECO:0000256" key="1">
    <source>
        <dbReference type="ARBA" id="ARBA00022723"/>
    </source>
</evidence>
<dbReference type="Pfam" id="PF25597">
    <property type="entry name" value="SH3_retrovirus"/>
    <property type="match status" value="1"/>
</dbReference>
<feature type="compositionally biased region" description="Basic and acidic residues" evidence="3">
    <location>
        <begin position="18"/>
        <end position="27"/>
    </location>
</feature>
<dbReference type="SUPFAM" id="SSF56672">
    <property type="entry name" value="DNA/RNA polymerases"/>
    <property type="match status" value="1"/>
</dbReference>
<evidence type="ECO:0000259" key="4">
    <source>
        <dbReference type="PROSITE" id="PS50994"/>
    </source>
</evidence>
<name>A0AAQ3T6G3_PASNO</name>
<dbReference type="GO" id="GO:0016787">
    <property type="term" value="F:hydrolase activity"/>
    <property type="evidence" value="ECO:0007669"/>
    <property type="project" value="UniProtKB-KW"/>
</dbReference>
<gene>
    <name evidence="5" type="ORF">U9M48_016875</name>
</gene>
<evidence type="ECO:0000256" key="3">
    <source>
        <dbReference type="SAM" id="MobiDB-lite"/>
    </source>
</evidence>
<keyword evidence="6" id="KW-1185">Reference proteome</keyword>
<accession>A0AAQ3T6G3</accession>
<dbReference type="InterPro" id="IPR057670">
    <property type="entry name" value="SH3_retrovirus"/>
</dbReference>
<dbReference type="InterPro" id="IPR012337">
    <property type="entry name" value="RNaseH-like_sf"/>
</dbReference>
<dbReference type="GO" id="GO:0015074">
    <property type="term" value="P:DNA integration"/>
    <property type="evidence" value="ECO:0007669"/>
    <property type="project" value="InterPro"/>
</dbReference>
<feature type="compositionally biased region" description="Pro residues" evidence="3">
    <location>
        <begin position="478"/>
        <end position="487"/>
    </location>
</feature>
<reference evidence="5 6" key="1">
    <citation type="submission" date="2024-02" db="EMBL/GenBank/DDBJ databases">
        <title>High-quality chromosome-scale genome assembly of Pensacola bahiagrass (Paspalum notatum Flugge var. saurae).</title>
        <authorList>
            <person name="Vega J.M."/>
            <person name="Podio M."/>
            <person name="Orjuela J."/>
            <person name="Siena L.A."/>
            <person name="Pessino S.C."/>
            <person name="Combes M.C."/>
            <person name="Mariac C."/>
            <person name="Albertini E."/>
            <person name="Pupilli F."/>
            <person name="Ortiz J.P.A."/>
            <person name="Leblanc O."/>
        </authorList>
    </citation>
    <scope>NUCLEOTIDE SEQUENCE [LARGE SCALE GENOMIC DNA]</scope>
    <source>
        <strain evidence="5">R1</strain>
        <tissue evidence="5">Leaf</tissue>
    </source>
</reference>
<feature type="domain" description="Integrase catalytic" evidence="4">
    <location>
        <begin position="171"/>
        <end position="292"/>
    </location>
</feature>
<evidence type="ECO:0000256" key="2">
    <source>
        <dbReference type="ARBA" id="ARBA00022801"/>
    </source>
</evidence>
<dbReference type="InterPro" id="IPR001584">
    <property type="entry name" value="Integrase_cat-core"/>
</dbReference>
<feature type="compositionally biased region" description="Pro residues" evidence="3">
    <location>
        <begin position="102"/>
        <end position="111"/>
    </location>
</feature>
<evidence type="ECO:0000313" key="6">
    <source>
        <dbReference type="Proteomes" id="UP001341281"/>
    </source>
</evidence>
<feature type="region of interest" description="Disordered" evidence="3">
    <location>
        <begin position="395"/>
        <end position="522"/>
    </location>
</feature>
<feature type="region of interest" description="Disordered" evidence="3">
    <location>
        <begin position="18"/>
        <end position="112"/>
    </location>
</feature>
<feature type="region of interest" description="Disordered" evidence="3">
    <location>
        <begin position="662"/>
        <end position="698"/>
    </location>
</feature>
<dbReference type="EMBL" id="CP144748">
    <property type="protein sequence ID" value="WVZ67853.1"/>
    <property type="molecule type" value="Genomic_DNA"/>
</dbReference>
<evidence type="ECO:0000313" key="5">
    <source>
        <dbReference type="EMBL" id="WVZ67853.1"/>
    </source>
</evidence>